<name>A0A537M928_9BACT</name>
<sequence>MDEHTLAPRVWVGPPKEWADVAIHEVGSGAVDQCYLALRLALLDVLCDDRRPPLFLDDPFLAYDEHRMVAALRLLRELGRDRQIFLLTCRADYHRYADHLIVLEDARAPIPLAEGSPR</sequence>
<gene>
    <name evidence="1" type="ORF">E6H02_00440</name>
</gene>
<evidence type="ECO:0008006" key="3">
    <source>
        <dbReference type="Google" id="ProtNLM"/>
    </source>
</evidence>
<dbReference type="PANTHER" id="PTHR41259">
    <property type="entry name" value="DOUBLE-STRAND BREAK REPAIR RAD50 ATPASE, PUTATIVE-RELATED"/>
    <property type="match status" value="1"/>
</dbReference>
<dbReference type="PANTHER" id="PTHR41259:SF1">
    <property type="entry name" value="DOUBLE-STRAND BREAK REPAIR RAD50 ATPASE, PUTATIVE-RELATED"/>
    <property type="match status" value="1"/>
</dbReference>
<protein>
    <recommendedName>
        <fullName evidence="3">RecF/RecN/SMC N-terminal domain-containing protein</fullName>
    </recommendedName>
</protein>
<reference evidence="1 2" key="1">
    <citation type="journal article" date="2019" name="Nat. Microbiol.">
        <title>Mediterranean grassland soil C-N compound turnover is dependent on rainfall and depth, and is mediated by genomically divergent microorganisms.</title>
        <authorList>
            <person name="Diamond S."/>
            <person name="Andeer P.F."/>
            <person name="Li Z."/>
            <person name="Crits-Christoph A."/>
            <person name="Burstein D."/>
            <person name="Anantharaman K."/>
            <person name="Lane K.R."/>
            <person name="Thomas B.C."/>
            <person name="Pan C."/>
            <person name="Northen T.R."/>
            <person name="Banfield J.F."/>
        </authorList>
    </citation>
    <scope>NUCLEOTIDE SEQUENCE [LARGE SCALE GENOMIC DNA]</scope>
    <source>
        <strain evidence="1">NP_5</strain>
    </source>
</reference>
<dbReference type="Gene3D" id="3.40.50.300">
    <property type="entry name" value="P-loop containing nucleotide triphosphate hydrolases"/>
    <property type="match status" value="1"/>
</dbReference>
<dbReference type="AlphaFoldDB" id="A0A537M928"/>
<evidence type="ECO:0000313" key="2">
    <source>
        <dbReference type="Proteomes" id="UP000320393"/>
    </source>
</evidence>
<comment type="caution">
    <text evidence="1">The sequence shown here is derived from an EMBL/GenBank/DDBJ whole genome shotgun (WGS) entry which is preliminary data.</text>
</comment>
<proteinExistence type="predicted"/>
<dbReference type="InterPro" id="IPR027417">
    <property type="entry name" value="P-loop_NTPase"/>
</dbReference>
<dbReference type="EMBL" id="VBAM01000012">
    <property type="protein sequence ID" value="TMJ16766.1"/>
    <property type="molecule type" value="Genomic_DNA"/>
</dbReference>
<accession>A0A537M928</accession>
<dbReference type="SUPFAM" id="SSF52540">
    <property type="entry name" value="P-loop containing nucleoside triphosphate hydrolases"/>
    <property type="match status" value="1"/>
</dbReference>
<dbReference type="Proteomes" id="UP000320393">
    <property type="component" value="Unassembled WGS sequence"/>
</dbReference>
<organism evidence="1 2">
    <name type="scientific">Candidatus Segetimicrobium genomatis</name>
    <dbReference type="NCBI Taxonomy" id="2569760"/>
    <lineage>
        <taxon>Bacteria</taxon>
        <taxon>Bacillati</taxon>
        <taxon>Candidatus Sysuimicrobiota</taxon>
        <taxon>Candidatus Sysuimicrobiia</taxon>
        <taxon>Candidatus Sysuimicrobiales</taxon>
        <taxon>Candidatus Segetimicrobiaceae</taxon>
        <taxon>Candidatus Segetimicrobium</taxon>
    </lineage>
</organism>
<evidence type="ECO:0000313" key="1">
    <source>
        <dbReference type="EMBL" id="TMJ16766.1"/>
    </source>
</evidence>